<proteinExistence type="inferred from homology"/>
<dbReference type="SUPFAM" id="SSF161098">
    <property type="entry name" value="MetI-like"/>
    <property type="match status" value="1"/>
</dbReference>
<evidence type="ECO:0000256" key="7">
    <source>
        <dbReference type="RuleBase" id="RU363032"/>
    </source>
</evidence>
<dbReference type="EMBL" id="DXBY01000278">
    <property type="protein sequence ID" value="HIZ37338.1"/>
    <property type="molecule type" value="Genomic_DNA"/>
</dbReference>
<evidence type="ECO:0000256" key="1">
    <source>
        <dbReference type="ARBA" id="ARBA00004651"/>
    </source>
</evidence>
<feature type="transmembrane region" description="Helical" evidence="7">
    <location>
        <begin position="151"/>
        <end position="172"/>
    </location>
</feature>
<organism evidence="9 10">
    <name type="scientific">Candidatus Ruania gallistercoris</name>
    <dbReference type="NCBI Taxonomy" id="2838746"/>
    <lineage>
        <taxon>Bacteria</taxon>
        <taxon>Bacillati</taxon>
        <taxon>Actinomycetota</taxon>
        <taxon>Actinomycetes</taxon>
        <taxon>Micrococcales</taxon>
        <taxon>Ruaniaceae</taxon>
        <taxon>Ruania</taxon>
    </lineage>
</organism>
<feature type="domain" description="ABC transmembrane type-1" evidence="8">
    <location>
        <begin position="87"/>
        <end position="276"/>
    </location>
</feature>
<keyword evidence="5 7" id="KW-1133">Transmembrane helix</keyword>
<feature type="transmembrane region" description="Helical" evidence="7">
    <location>
        <begin position="18"/>
        <end position="42"/>
    </location>
</feature>
<dbReference type="Gene3D" id="1.10.3720.10">
    <property type="entry name" value="MetI-like"/>
    <property type="match status" value="1"/>
</dbReference>
<dbReference type="GO" id="GO:0055085">
    <property type="term" value="P:transmembrane transport"/>
    <property type="evidence" value="ECO:0007669"/>
    <property type="project" value="InterPro"/>
</dbReference>
<reference evidence="9" key="2">
    <citation type="submission" date="2021-04" db="EMBL/GenBank/DDBJ databases">
        <authorList>
            <person name="Gilroy R."/>
        </authorList>
    </citation>
    <scope>NUCLEOTIDE SEQUENCE</scope>
    <source>
        <strain evidence="9">ChiGjej4B4-7305</strain>
    </source>
</reference>
<accession>A0A9D2EH20</accession>
<keyword evidence="4 7" id="KW-0812">Transmembrane</keyword>
<evidence type="ECO:0000256" key="5">
    <source>
        <dbReference type="ARBA" id="ARBA00022989"/>
    </source>
</evidence>
<evidence type="ECO:0000256" key="4">
    <source>
        <dbReference type="ARBA" id="ARBA00022692"/>
    </source>
</evidence>
<evidence type="ECO:0000256" key="6">
    <source>
        <dbReference type="ARBA" id="ARBA00023136"/>
    </source>
</evidence>
<keyword evidence="3" id="KW-1003">Cell membrane</keyword>
<sequence>MTTTVSPPRPRTRMSAGALLRSSMFWLMLAALFVTFFGPILWMGTTSLKTYGEATSIPPTLLPSSLDTSSYDTLLSLDGSYPVLRWVLNSLVAALGHMLLVLVVASMAAYALARLQFRGRGLIFALIVSTLFVPGFVFIMPNYLIIDQLGWLNTIWALIVPGAAGAFGVFFLRQFFVAIPIELEEAAALDGANHRHIFTRVILPNSKPALATLAVLSFLGNWNDYIWPVYVLFSPERLTLPAGLKLLQGAYVTDYPVIMAGAFVASVPVLILFIFTQRYIIEGVARSGLKG</sequence>
<dbReference type="PROSITE" id="PS50928">
    <property type="entry name" value="ABC_TM1"/>
    <property type="match status" value="1"/>
</dbReference>
<dbReference type="Pfam" id="PF00528">
    <property type="entry name" value="BPD_transp_1"/>
    <property type="match status" value="1"/>
</dbReference>
<reference evidence="9" key="1">
    <citation type="journal article" date="2021" name="PeerJ">
        <title>Extensive microbial diversity within the chicken gut microbiome revealed by metagenomics and culture.</title>
        <authorList>
            <person name="Gilroy R."/>
            <person name="Ravi A."/>
            <person name="Getino M."/>
            <person name="Pursley I."/>
            <person name="Horton D.L."/>
            <person name="Alikhan N.F."/>
            <person name="Baker D."/>
            <person name="Gharbi K."/>
            <person name="Hall N."/>
            <person name="Watson M."/>
            <person name="Adriaenssens E.M."/>
            <person name="Foster-Nyarko E."/>
            <person name="Jarju S."/>
            <person name="Secka A."/>
            <person name="Antonio M."/>
            <person name="Oren A."/>
            <person name="Chaudhuri R.R."/>
            <person name="La Ragione R."/>
            <person name="Hildebrand F."/>
            <person name="Pallen M.J."/>
        </authorList>
    </citation>
    <scope>NUCLEOTIDE SEQUENCE</scope>
    <source>
        <strain evidence="9">ChiGjej4B4-7305</strain>
    </source>
</reference>
<feature type="transmembrane region" description="Helical" evidence="7">
    <location>
        <begin position="253"/>
        <end position="276"/>
    </location>
</feature>
<dbReference type="InterPro" id="IPR035906">
    <property type="entry name" value="MetI-like_sf"/>
</dbReference>
<dbReference type="CDD" id="cd06261">
    <property type="entry name" value="TM_PBP2"/>
    <property type="match status" value="1"/>
</dbReference>
<evidence type="ECO:0000256" key="3">
    <source>
        <dbReference type="ARBA" id="ARBA00022475"/>
    </source>
</evidence>
<dbReference type="Proteomes" id="UP000824037">
    <property type="component" value="Unassembled WGS sequence"/>
</dbReference>
<protein>
    <submittedName>
        <fullName evidence="9">Carbohydrate ABC transporter permease</fullName>
    </submittedName>
</protein>
<dbReference type="PANTHER" id="PTHR43744">
    <property type="entry name" value="ABC TRANSPORTER PERMEASE PROTEIN MG189-RELATED-RELATED"/>
    <property type="match status" value="1"/>
</dbReference>
<comment type="subcellular location">
    <subcellularLocation>
        <location evidence="1 7">Cell membrane</location>
        <topology evidence="1 7">Multi-pass membrane protein</topology>
    </subcellularLocation>
</comment>
<name>A0A9D2EH20_9MICO</name>
<evidence type="ECO:0000259" key="8">
    <source>
        <dbReference type="PROSITE" id="PS50928"/>
    </source>
</evidence>
<evidence type="ECO:0000313" key="9">
    <source>
        <dbReference type="EMBL" id="HIZ37338.1"/>
    </source>
</evidence>
<dbReference type="GO" id="GO:0005886">
    <property type="term" value="C:plasma membrane"/>
    <property type="evidence" value="ECO:0007669"/>
    <property type="project" value="UniProtKB-SubCell"/>
</dbReference>
<feature type="transmembrane region" description="Helical" evidence="7">
    <location>
        <begin position="86"/>
        <end position="110"/>
    </location>
</feature>
<keyword evidence="2 7" id="KW-0813">Transport</keyword>
<keyword evidence="6 7" id="KW-0472">Membrane</keyword>
<dbReference type="AlphaFoldDB" id="A0A9D2EH20"/>
<dbReference type="PANTHER" id="PTHR43744:SF12">
    <property type="entry name" value="ABC TRANSPORTER PERMEASE PROTEIN MG189-RELATED"/>
    <property type="match status" value="1"/>
</dbReference>
<gene>
    <name evidence="9" type="ORF">H9815_16295</name>
</gene>
<comment type="similarity">
    <text evidence="7">Belongs to the binding-protein-dependent transport system permease family.</text>
</comment>
<comment type="caution">
    <text evidence="9">The sequence shown here is derived from an EMBL/GenBank/DDBJ whole genome shotgun (WGS) entry which is preliminary data.</text>
</comment>
<evidence type="ECO:0000313" key="10">
    <source>
        <dbReference type="Proteomes" id="UP000824037"/>
    </source>
</evidence>
<feature type="transmembrane region" description="Helical" evidence="7">
    <location>
        <begin position="210"/>
        <end position="233"/>
    </location>
</feature>
<evidence type="ECO:0000256" key="2">
    <source>
        <dbReference type="ARBA" id="ARBA00022448"/>
    </source>
</evidence>
<feature type="transmembrane region" description="Helical" evidence="7">
    <location>
        <begin position="122"/>
        <end position="145"/>
    </location>
</feature>
<dbReference type="InterPro" id="IPR000515">
    <property type="entry name" value="MetI-like"/>
</dbReference>